<dbReference type="GO" id="GO:0016746">
    <property type="term" value="F:acyltransferase activity"/>
    <property type="evidence" value="ECO:0007669"/>
    <property type="project" value="UniProtKB-KW"/>
</dbReference>
<comment type="caution">
    <text evidence="2">The sequence shown here is derived from an EMBL/GenBank/DDBJ whole genome shotgun (WGS) entry which is preliminary data.</text>
</comment>
<evidence type="ECO:0000313" key="2">
    <source>
        <dbReference type="EMBL" id="MFC6239358.1"/>
    </source>
</evidence>
<dbReference type="EMBL" id="JBHSTI010000019">
    <property type="protein sequence ID" value="MFC6239358.1"/>
    <property type="molecule type" value="Genomic_DNA"/>
</dbReference>
<proteinExistence type="predicted"/>
<protein>
    <submittedName>
        <fullName evidence="2">GNAT family N-acetyltransferase</fullName>
        <ecNumber evidence="2">2.3.-.-</ecNumber>
    </submittedName>
</protein>
<dbReference type="RefSeq" id="WP_386768588.1">
    <property type="nucleotide sequence ID" value="NZ_JBHSTI010000019.1"/>
</dbReference>
<dbReference type="SUPFAM" id="SSF55729">
    <property type="entry name" value="Acyl-CoA N-acyltransferases (Nat)"/>
    <property type="match status" value="1"/>
</dbReference>
<dbReference type="InterPro" id="IPR000182">
    <property type="entry name" value="GNAT_dom"/>
</dbReference>
<gene>
    <name evidence="2" type="ORF">ACFQGU_15900</name>
</gene>
<evidence type="ECO:0000313" key="3">
    <source>
        <dbReference type="Proteomes" id="UP001596138"/>
    </source>
</evidence>
<accession>A0ABW1T3P5</accession>
<sequence length="182" mass="20026">MIVVETYSTESLPVPTAVSARQLMDLAFSHEDEDERFSDHDWNHALGGTHLVIREGDDVVGHAAVVRRTIHVGGTHFETGYIEAVGVRPDRQGLGLGEALIGAAAEVIRESYELGALGTGRRAFYTRLGWQVWLGPTHVVRDGVWERSPEDDGYVLVLRFGPSADIAITHPIACEERPGDDW</sequence>
<keyword evidence="3" id="KW-1185">Reference proteome</keyword>
<reference evidence="3" key="1">
    <citation type="journal article" date="2019" name="Int. J. Syst. Evol. Microbiol.">
        <title>The Global Catalogue of Microorganisms (GCM) 10K type strain sequencing project: providing services to taxonomists for standard genome sequencing and annotation.</title>
        <authorList>
            <consortium name="The Broad Institute Genomics Platform"/>
            <consortium name="The Broad Institute Genome Sequencing Center for Infectious Disease"/>
            <person name="Wu L."/>
            <person name="Ma J."/>
        </authorList>
    </citation>
    <scope>NUCLEOTIDE SEQUENCE [LARGE SCALE GENOMIC DNA]</scope>
    <source>
        <strain evidence="3">CGMCC 4.7317</strain>
    </source>
</reference>
<dbReference type="Gene3D" id="3.40.630.30">
    <property type="match status" value="1"/>
</dbReference>
<evidence type="ECO:0000259" key="1">
    <source>
        <dbReference type="PROSITE" id="PS51186"/>
    </source>
</evidence>
<keyword evidence="2" id="KW-0012">Acyltransferase</keyword>
<dbReference type="Proteomes" id="UP001596138">
    <property type="component" value="Unassembled WGS sequence"/>
</dbReference>
<name>A0ABW1T3P5_9ACTN</name>
<dbReference type="EC" id="2.3.-.-" evidence="2"/>
<dbReference type="CDD" id="cd04301">
    <property type="entry name" value="NAT_SF"/>
    <property type="match status" value="1"/>
</dbReference>
<organism evidence="2 3">
    <name type="scientific">Longivirga aurantiaca</name>
    <dbReference type="NCBI Taxonomy" id="1837743"/>
    <lineage>
        <taxon>Bacteria</taxon>
        <taxon>Bacillati</taxon>
        <taxon>Actinomycetota</taxon>
        <taxon>Actinomycetes</taxon>
        <taxon>Sporichthyales</taxon>
        <taxon>Sporichthyaceae</taxon>
        <taxon>Longivirga</taxon>
    </lineage>
</organism>
<feature type="domain" description="N-acetyltransferase" evidence="1">
    <location>
        <begin position="2"/>
        <end position="151"/>
    </location>
</feature>
<keyword evidence="2" id="KW-0808">Transferase</keyword>
<dbReference type="Pfam" id="PF13527">
    <property type="entry name" value="Acetyltransf_9"/>
    <property type="match status" value="1"/>
</dbReference>
<dbReference type="PROSITE" id="PS51186">
    <property type="entry name" value="GNAT"/>
    <property type="match status" value="1"/>
</dbReference>
<dbReference type="InterPro" id="IPR016181">
    <property type="entry name" value="Acyl_CoA_acyltransferase"/>
</dbReference>